<proteinExistence type="inferred from homology"/>
<comment type="catalytic activity">
    <reaction evidence="9">
        <text>N(4)-(alpha-D-Man-(1-&gt;2)-alpha-D-Man-(1-&gt;2)-alpha-D-Man-(1-&gt;3)-[alpha-D-Man-(1-&gt;2)-alpha-D-Man-(1-&gt;3)-[alpha-D-Man-(1-&gt;2)-alpha-D-Man-(1-&gt;6)]-alpha-D-Man-(1-&gt;6)]-beta-D-Man-(1-&gt;4)-beta-D-GlcNAc-(1-&gt;4)-beta-D-GlcNAc)-L-asparaginyl-[protein] (N-glucan mannose isomer 9A1,2,3B1,2,3) + 4 H2O = N(4)-(alpha-D-Man-(1-&gt;3)-[alpha-D-Man-(1-&gt;3)-[alpha-D-Man-(1-&gt;6)]-alpha-D-Man-(1-&gt;6)]-beta-D-Man-(1-&gt;4)-beta-D-GlcNAc-(1-&gt;4)-beta-D-GlcNAc)-L-asparaginyl-[protein] (N-glucan mannose isomer 5A1,2) + 4 beta-D-mannose</text>
        <dbReference type="Rhea" id="RHEA:56008"/>
        <dbReference type="Rhea" id="RHEA-COMP:14356"/>
        <dbReference type="Rhea" id="RHEA-COMP:14367"/>
        <dbReference type="ChEBI" id="CHEBI:15377"/>
        <dbReference type="ChEBI" id="CHEBI:28563"/>
        <dbReference type="ChEBI" id="CHEBI:59087"/>
        <dbReference type="ChEBI" id="CHEBI:139493"/>
        <dbReference type="EC" id="3.2.1.113"/>
    </reaction>
</comment>
<evidence type="ECO:0000256" key="8">
    <source>
        <dbReference type="ARBA" id="ARBA00047669"/>
    </source>
</evidence>
<name>A0ABR4NGI2_9FUNG</name>
<dbReference type="PANTHER" id="PTHR11742">
    <property type="entry name" value="MANNOSYL-OLIGOSACCHARIDE ALPHA-1,2-MANNOSIDASE-RELATED"/>
    <property type="match status" value="1"/>
</dbReference>
<evidence type="ECO:0000256" key="2">
    <source>
        <dbReference type="ARBA" id="ARBA00004922"/>
    </source>
</evidence>
<evidence type="ECO:0000256" key="1">
    <source>
        <dbReference type="ARBA" id="ARBA00001913"/>
    </source>
</evidence>
<accession>A0ABR4NGI2</accession>
<keyword evidence="7" id="KW-1015">Disulfide bond</keyword>
<dbReference type="EC" id="3.2.1.-" evidence="10"/>
<evidence type="ECO:0000256" key="11">
    <source>
        <dbReference type="SAM" id="MobiDB-lite"/>
    </source>
</evidence>
<evidence type="ECO:0000313" key="12">
    <source>
        <dbReference type="EMBL" id="KAL2918611.1"/>
    </source>
</evidence>
<evidence type="ECO:0000313" key="13">
    <source>
        <dbReference type="Proteomes" id="UP001527925"/>
    </source>
</evidence>
<comment type="cofactor">
    <cofactor evidence="1">
        <name>Ca(2+)</name>
        <dbReference type="ChEBI" id="CHEBI:29108"/>
    </cofactor>
</comment>
<dbReference type="GO" id="GO:0004571">
    <property type="term" value="F:mannosyl-oligosaccharide 1,2-alpha-mannosidase activity"/>
    <property type="evidence" value="ECO:0007669"/>
    <property type="project" value="UniProtKB-EC"/>
</dbReference>
<evidence type="ECO:0000256" key="10">
    <source>
        <dbReference type="RuleBase" id="RU361193"/>
    </source>
</evidence>
<keyword evidence="4" id="KW-0479">Metal-binding</keyword>
<gene>
    <name evidence="12" type="primary">MNS1</name>
    <name evidence="12" type="ORF">HK105_202012</name>
</gene>
<keyword evidence="5 10" id="KW-0378">Hydrolase</keyword>
<evidence type="ECO:0000256" key="6">
    <source>
        <dbReference type="ARBA" id="ARBA00022837"/>
    </source>
</evidence>
<dbReference type="SUPFAM" id="SSF48225">
    <property type="entry name" value="Seven-hairpin glycosidases"/>
    <property type="match status" value="1"/>
</dbReference>
<dbReference type="PANTHER" id="PTHR11742:SF55">
    <property type="entry name" value="ENDOPLASMIC RETICULUM MANNOSYL-OLIGOSACCHARIDE 1,2-ALPHA-MANNOSIDASE"/>
    <property type="match status" value="1"/>
</dbReference>
<dbReference type="Gene3D" id="1.50.10.10">
    <property type="match status" value="2"/>
</dbReference>
<feature type="region of interest" description="Disordered" evidence="11">
    <location>
        <begin position="62"/>
        <end position="83"/>
    </location>
</feature>
<dbReference type="Proteomes" id="UP001527925">
    <property type="component" value="Unassembled WGS sequence"/>
</dbReference>
<evidence type="ECO:0000256" key="5">
    <source>
        <dbReference type="ARBA" id="ARBA00022801"/>
    </source>
</evidence>
<dbReference type="InterPro" id="IPR036026">
    <property type="entry name" value="Seven-hairpin_glycosidases"/>
</dbReference>
<evidence type="ECO:0000256" key="9">
    <source>
        <dbReference type="ARBA" id="ARBA00048605"/>
    </source>
</evidence>
<dbReference type="Pfam" id="PF01532">
    <property type="entry name" value="Glyco_hydro_47"/>
    <property type="match status" value="1"/>
</dbReference>
<dbReference type="InterPro" id="IPR001382">
    <property type="entry name" value="Glyco_hydro_47"/>
</dbReference>
<comment type="similarity">
    <text evidence="3 10">Belongs to the glycosyl hydrolase 47 family.</text>
</comment>
<dbReference type="InterPro" id="IPR012341">
    <property type="entry name" value="6hp_glycosidase-like_sf"/>
</dbReference>
<comment type="pathway">
    <text evidence="2">Protein modification; protein glycosylation.</text>
</comment>
<keyword evidence="6" id="KW-0106">Calcium</keyword>
<comment type="caution">
    <text evidence="12">The sequence shown here is derived from an EMBL/GenBank/DDBJ whole genome shotgun (WGS) entry which is preliminary data.</text>
</comment>
<comment type="catalytic activity">
    <reaction evidence="8">
        <text>N(4)-(alpha-D-Man-(1-&gt;2)-alpha-D-Man-(1-&gt;2)-alpha-D-Man-(1-&gt;3)-[alpha-D-Man-(1-&gt;3)-[alpha-D-Man-(1-&gt;2)-alpha-D-Man-(1-&gt;6)]-alpha-D-Man-(1-&gt;6)]-beta-D-Man-(1-&gt;4)-beta-D-GlcNAc-(1-&gt;4)-beta-D-GlcNAc)-L-asparaginyl-[protein] (N-glucan mannose isomer 8A1,2,3B1,3) + 3 H2O = N(4)-(alpha-D-Man-(1-&gt;3)-[alpha-D-Man-(1-&gt;3)-[alpha-D-Man-(1-&gt;6)]-alpha-D-Man-(1-&gt;6)]-beta-D-Man-(1-&gt;4)-beta-D-GlcNAc-(1-&gt;4)-beta-D-GlcNAc)-L-asparaginyl-[protein] (N-glucan mannose isomer 5A1,2) + 3 beta-D-mannose</text>
        <dbReference type="Rhea" id="RHEA:56028"/>
        <dbReference type="Rhea" id="RHEA-COMP:14358"/>
        <dbReference type="Rhea" id="RHEA-COMP:14367"/>
        <dbReference type="ChEBI" id="CHEBI:15377"/>
        <dbReference type="ChEBI" id="CHEBI:28563"/>
        <dbReference type="ChEBI" id="CHEBI:59087"/>
        <dbReference type="ChEBI" id="CHEBI:60628"/>
        <dbReference type="EC" id="3.2.1.113"/>
    </reaction>
</comment>
<dbReference type="EMBL" id="JADGIZ020000006">
    <property type="protein sequence ID" value="KAL2918611.1"/>
    <property type="molecule type" value="Genomic_DNA"/>
</dbReference>
<organism evidence="12 13">
    <name type="scientific">Polyrhizophydium stewartii</name>
    <dbReference type="NCBI Taxonomy" id="2732419"/>
    <lineage>
        <taxon>Eukaryota</taxon>
        <taxon>Fungi</taxon>
        <taxon>Fungi incertae sedis</taxon>
        <taxon>Chytridiomycota</taxon>
        <taxon>Chytridiomycota incertae sedis</taxon>
        <taxon>Chytridiomycetes</taxon>
        <taxon>Rhizophydiales</taxon>
        <taxon>Rhizophydiales incertae sedis</taxon>
        <taxon>Polyrhizophydium</taxon>
    </lineage>
</organism>
<reference evidence="12 13" key="1">
    <citation type="submission" date="2023-09" db="EMBL/GenBank/DDBJ databases">
        <title>Pangenome analysis of Batrachochytrium dendrobatidis and related Chytrids.</title>
        <authorList>
            <person name="Yacoub M.N."/>
            <person name="Stajich J.E."/>
            <person name="James T.Y."/>
        </authorList>
    </citation>
    <scope>NUCLEOTIDE SEQUENCE [LARGE SCALE GENOMIC DNA]</scope>
    <source>
        <strain evidence="12 13">JEL0888</strain>
    </source>
</reference>
<keyword evidence="13" id="KW-1185">Reference proteome</keyword>
<protein>
    <recommendedName>
        <fullName evidence="10">alpha-1,2-Mannosidase</fullName>
        <ecNumber evidence="10">3.2.1.-</ecNumber>
    </recommendedName>
</protein>
<evidence type="ECO:0000256" key="3">
    <source>
        <dbReference type="ARBA" id="ARBA00007658"/>
    </source>
</evidence>
<evidence type="ECO:0000256" key="4">
    <source>
        <dbReference type="ARBA" id="ARBA00022723"/>
    </source>
</evidence>
<dbReference type="PRINTS" id="PR00747">
    <property type="entry name" value="GLYHDRLASE47"/>
</dbReference>
<sequence>MWLPFAVRRFLRRISTRGWLVLAALATLGVLAWWSRAAMPLGSSNGTTERLEVVAAAAGSGRAGANAQQQQQQQQQHEAPDAGLAGRTGAFDFHVADPVREPASAEEQLWRTRQQHVVAAFRHSWDGYARYAWGKDELHPVSRTGSDWFHLGLTAIDCLDTAWLMGQHDIFSRAREWVDAELRFDHQQGASNVFEITIRVLGGLLSSFHLSGDRVFLDRAVELADRLMVAFESQSGIPFASINLAERRAIRSTMMGGASSTSEATTVQLEFKYLSFLTGDAKYWNAAQTVMKRVFEQPSSDGLVPIFISADSGAFVSNEIRLGSRGDSYYEYLAKQWLQTQRTEKRYDAEYRKAVAGVRKHLLGVSDPHRLLFIGERQHGVQGAFSTKMDHLVCFMPATLALAATNGRRVSRSERAKLAIRDQMDLDLAEELTRSCYEMYHQTLTGLAPEIVFWRESASHGFFGKRSGGGDDDGVHSEGNFTAELPDDDGADLSDTTLVETVTRLAKRSAIKGTPATDILAYHRQTVDPSDRGSAKKILPHGSTTNAVAYDHETDKDTRAGVIPDRPVQQDFDIHPADGHNLLRPETVEALFVLYRITGKRKYREWGWRIFRAFERWCRVESGGYSSLNDVRQSPPSMRDKMETFFLGETLKYFYLLFGNDTTVPLTEYVFNTEAHPLPLFTPGAQLKKDLVWLE</sequence>
<keyword evidence="10 12" id="KW-0326">Glycosidase</keyword>
<dbReference type="InterPro" id="IPR050749">
    <property type="entry name" value="Glycosyl_Hydrolase_47"/>
</dbReference>
<evidence type="ECO:0000256" key="7">
    <source>
        <dbReference type="ARBA" id="ARBA00023157"/>
    </source>
</evidence>